<gene>
    <name evidence="1" type="ORF">E2C06_12780</name>
</gene>
<accession>A0A4R5QH36</accession>
<evidence type="ECO:0008006" key="3">
    <source>
        <dbReference type="Google" id="ProtNLM"/>
    </source>
</evidence>
<dbReference type="Proteomes" id="UP000295096">
    <property type="component" value="Unassembled WGS sequence"/>
</dbReference>
<reference evidence="1 2" key="1">
    <citation type="journal article" date="2016" name="J. Microbiol.">
        <title>Dankookia rubra gen. nov., sp. nov., an alphaproteobacterium isolated from sediment of a shallow stream.</title>
        <authorList>
            <person name="Kim W.H."/>
            <person name="Kim D.H."/>
            <person name="Kang K."/>
            <person name="Ahn T.Y."/>
        </authorList>
    </citation>
    <scope>NUCLEOTIDE SEQUENCE [LARGE SCALE GENOMIC DNA]</scope>
    <source>
        <strain evidence="1 2">JCM30602</strain>
    </source>
</reference>
<protein>
    <recommendedName>
        <fullName evidence="3">CHRD domain-containing protein</fullName>
    </recommendedName>
</protein>
<dbReference type="OrthoDB" id="7854479at2"/>
<sequence length="457" mass="46012">MADEFLTLLTPANNSGVLGLARTSLDGNVLSVDVAASGLTPGQVHPFHLHGFLNDAPERLAVGLDDADGDGVVETAEGESAAYGPLLAGLTASGKAGFGLEVSPDFPAADAAGNLAFHQSYTLDPADPNDAQILARVEARLDGRVLEFHGLDLPGGGGLGTGGEVNGAAGYNPQVPVSQGQLYEVPPVLATAADALGVPNWLGGESAAFLAQASTLLAALGPYTLNPAGTGPVAPEPAGAQTAATDTYAALLQPSNGSGALGLAAVQIDKANAVVTVELWATGLTPDQAHASHIHGFASDAPSLLPNFRLDADRDGFVEDAEGEPVVGPVLLALTDDGSISNAVLPNPVTRADAAGNLRISEYYRFNTADPAQAAIFQELQDRVTGRELQIHGLLVPATEGEGTPGEVNGVAGYKADLPVANGILLPLGEALGSFQLADAGAVAASFLSGASDAPLI</sequence>
<organism evidence="1 2">
    <name type="scientific">Dankookia rubra</name>
    <dbReference type="NCBI Taxonomy" id="1442381"/>
    <lineage>
        <taxon>Bacteria</taxon>
        <taxon>Pseudomonadati</taxon>
        <taxon>Pseudomonadota</taxon>
        <taxon>Alphaproteobacteria</taxon>
        <taxon>Acetobacterales</taxon>
        <taxon>Roseomonadaceae</taxon>
        <taxon>Dankookia</taxon>
    </lineage>
</organism>
<dbReference type="RefSeq" id="WP_133288989.1">
    <property type="nucleotide sequence ID" value="NZ_SMSJ01000013.1"/>
</dbReference>
<evidence type="ECO:0000313" key="2">
    <source>
        <dbReference type="Proteomes" id="UP000295096"/>
    </source>
</evidence>
<dbReference type="EMBL" id="SMSJ01000013">
    <property type="protein sequence ID" value="TDH62253.1"/>
    <property type="molecule type" value="Genomic_DNA"/>
</dbReference>
<evidence type="ECO:0000313" key="1">
    <source>
        <dbReference type="EMBL" id="TDH62253.1"/>
    </source>
</evidence>
<keyword evidence="2" id="KW-1185">Reference proteome</keyword>
<comment type="caution">
    <text evidence="1">The sequence shown here is derived from an EMBL/GenBank/DDBJ whole genome shotgun (WGS) entry which is preliminary data.</text>
</comment>
<proteinExistence type="predicted"/>
<name>A0A4R5QH36_9PROT</name>
<dbReference type="AlphaFoldDB" id="A0A4R5QH36"/>